<dbReference type="InterPro" id="IPR011662">
    <property type="entry name" value="Secretin/TonB_short_N"/>
</dbReference>
<comment type="similarity">
    <text evidence="6">Belongs to the bacterial secretin family.</text>
</comment>
<keyword evidence="2 7" id="KW-0813">Transport</keyword>
<accession>A0A2V2BED6</accession>
<proteinExistence type="inferred from homology"/>
<evidence type="ECO:0000256" key="2">
    <source>
        <dbReference type="ARBA" id="ARBA00022448"/>
    </source>
</evidence>
<dbReference type="RefSeq" id="WP_109717798.1">
    <property type="nucleotide sequence ID" value="NZ_QGHF01000008.1"/>
</dbReference>
<gene>
    <name evidence="10" type="ORF">C7431_10846</name>
</gene>
<comment type="caution">
    <text evidence="10">The sequence shown here is derived from an EMBL/GenBank/DDBJ whole genome shotgun (WGS) entry which is preliminary data.</text>
</comment>
<dbReference type="Proteomes" id="UP000245981">
    <property type="component" value="Unassembled WGS sequence"/>
</dbReference>
<keyword evidence="4" id="KW-0472">Membrane</keyword>
<feature type="domain" description="Secretin/TonB short N-terminal" evidence="9">
    <location>
        <begin position="47"/>
        <end position="95"/>
    </location>
</feature>
<dbReference type="GO" id="GO:0009279">
    <property type="term" value="C:cell outer membrane"/>
    <property type="evidence" value="ECO:0007669"/>
    <property type="project" value="UniProtKB-SubCell"/>
</dbReference>
<comment type="subcellular location">
    <subcellularLocation>
        <location evidence="7">Cell outer membrane</location>
    </subcellularLocation>
    <subcellularLocation>
        <location evidence="1">Membrane</location>
    </subcellularLocation>
</comment>
<dbReference type="NCBIfam" id="TIGR02515">
    <property type="entry name" value="IV_pilus_PilQ"/>
    <property type="match status" value="1"/>
</dbReference>
<evidence type="ECO:0000256" key="1">
    <source>
        <dbReference type="ARBA" id="ARBA00004370"/>
    </source>
</evidence>
<dbReference type="NCBIfam" id="NF010083">
    <property type="entry name" value="PRK13568.1"/>
    <property type="match status" value="1"/>
</dbReference>
<dbReference type="PANTHER" id="PTHR30604:SF1">
    <property type="entry name" value="DNA UTILIZATION PROTEIN HOFQ"/>
    <property type="match status" value="1"/>
</dbReference>
<keyword evidence="3 8" id="KW-0732">Signal</keyword>
<evidence type="ECO:0000313" key="11">
    <source>
        <dbReference type="Proteomes" id="UP000245981"/>
    </source>
</evidence>
<sequence length="423" mass="47021">MIRISILTFLLICLTSARASHDEGLSLAFDDAPIERVLQALADYQQVNLMISPEVQGTLSLRLDNVPWQQALSLVARMARLTLLEEDNVLLVYPEHWQQQRREAEQAQQAEVLQQQPLQQRRISLHYASASEVHRSLQGERQSLMTARGSATVDSRTNSVLLRDSAAALKETERWVRALDIPLEQVELAAHIVTISEDHLHELGVNWRLYNAGDVVDRALRHPLLDIPLGLNSPAVSVGVTLSRIGGKLLDLELSALEQENQVEIIASPRLFTSHQQTATIKQGTEIPYEVSAGNSGATSIEFKEAVLGMEVTPTVLGNGRIQLKIRISQNVPGRAIQTGDSQVLSIDKQEIETQVTVNDGQTLALGGIFHQQRTRGQRQVPLLGHLPAVGNLFRQQSEEHKKRELVIFMTPRLVREAALTAR</sequence>
<feature type="chain" id="PRO_5016177325" evidence="8">
    <location>
        <begin position="20"/>
        <end position="423"/>
    </location>
</feature>
<dbReference type="OrthoDB" id="9775455at2"/>
<dbReference type="InterPro" id="IPR051808">
    <property type="entry name" value="Type_IV_pilus_biogenesis"/>
</dbReference>
<organism evidence="10 11">
    <name type="scientific">Pantoea allii</name>
    <dbReference type="NCBI Taxonomy" id="574096"/>
    <lineage>
        <taxon>Bacteria</taxon>
        <taxon>Pseudomonadati</taxon>
        <taxon>Pseudomonadota</taxon>
        <taxon>Gammaproteobacteria</taxon>
        <taxon>Enterobacterales</taxon>
        <taxon>Erwiniaceae</taxon>
        <taxon>Pantoea</taxon>
    </lineage>
</organism>
<dbReference type="STRING" id="574096.HA38_18730"/>
<dbReference type="Gene3D" id="3.30.1370.130">
    <property type="match status" value="1"/>
</dbReference>
<dbReference type="AlphaFoldDB" id="A0A2V2BED6"/>
<evidence type="ECO:0000313" key="10">
    <source>
        <dbReference type="EMBL" id="PWK95221.1"/>
    </source>
</evidence>
<dbReference type="GO" id="GO:0009306">
    <property type="term" value="P:protein secretion"/>
    <property type="evidence" value="ECO:0007669"/>
    <property type="project" value="InterPro"/>
</dbReference>
<dbReference type="PRINTS" id="PR01032">
    <property type="entry name" value="PHAGEIV"/>
</dbReference>
<keyword evidence="5" id="KW-0998">Cell outer membrane</keyword>
<dbReference type="PRINTS" id="PR00811">
    <property type="entry name" value="BCTERIALGSPD"/>
</dbReference>
<evidence type="ECO:0000256" key="8">
    <source>
        <dbReference type="SAM" id="SignalP"/>
    </source>
</evidence>
<dbReference type="InterPro" id="IPR004846">
    <property type="entry name" value="T2SS/T3SS_dom"/>
</dbReference>
<dbReference type="SMART" id="SM00965">
    <property type="entry name" value="STN"/>
    <property type="match status" value="1"/>
</dbReference>
<reference evidence="10 11" key="1">
    <citation type="submission" date="2018-05" db="EMBL/GenBank/DDBJ databases">
        <title>Genomic Encyclopedia of Type Strains, Phase IV (KMG-V): Genome sequencing to study the core and pangenomes of soil and plant-associated prokaryotes.</title>
        <authorList>
            <person name="Whitman W."/>
        </authorList>
    </citation>
    <scope>NUCLEOTIDE SEQUENCE [LARGE SCALE GENOMIC DNA]</scope>
    <source>
        <strain evidence="10 11">PNA 200-10</strain>
    </source>
</reference>
<dbReference type="Gene3D" id="3.30.1370.120">
    <property type="match status" value="1"/>
</dbReference>
<dbReference type="EMBL" id="QGHF01000008">
    <property type="protein sequence ID" value="PWK95221.1"/>
    <property type="molecule type" value="Genomic_DNA"/>
</dbReference>
<dbReference type="PANTHER" id="PTHR30604">
    <property type="entry name" value="PROTEIN TRANSPORT PROTEIN HOFQ"/>
    <property type="match status" value="1"/>
</dbReference>
<dbReference type="Pfam" id="PF00263">
    <property type="entry name" value="Secretin"/>
    <property type="match status" value="1"/>
</dbReference>
<protein>
    <submittedName>
        <fullName evidence="10">Protein transport protein HofQ</fullName>
    </submittedName>
</protein>
<dbReference type="InterPro" id="IPR038591">
    <property type="entry name" value="NolW-like_sf"/>
</dbReference>
<evidence type="ECO:0000259" key="9">
    <source>
        <dbReference type="SMART" id="SM00965"/>
    </source>
</evidence>
<evidence type="ECO:0000256" key="4">
    <source>
        <dbReference type="ARBA" id="ARBA00023136"/>
    </source>
</evidence>
<evidence type="ECO:0000256" key="6">
    <source>
        <dbReference type="RuleBase" id="RU004003"/>
    </source>
</evidence>
<name>A0A2V2BED6_9GAMM</name>
<evidence type="ECO:0000256" key="5">
    <source>
        <dbReference type="ARBA" id="ARBA00023237"/>
    </source>
</evidence>
<evidence type="ECO:0000256" key="3">
    <source>
        <dbReference type="ARBA" id="ARBA00022729"/>
    </source>
</evidence>
<feature type="signal peptide" evidence="8">
    <location>
        <begin position="1"/>
        <end position="19"/>
    </location>
</feature>
<dbReference type="InterPro" id="IPR005644">
    <property type="entry name" value="NolW-like"/>
</dbReference>
<dbReference type="Pfam" id="PF03958">
    <property type="entry name" value="Secretin_N"/>
    <property type="match status" value="1"/>
</dbReference>
<dbReference type="InterPro" id="IPR013355">
    <property type="entry name" value="Pilus_4_PilQ"/>
</dbReference>
<evidence type="ECO:0000256" key="7">
    <source>
        <dbReference type="RuleBase" id="RU004004"/>
    </source>
</evidence>
<dbReference type="InterPro" id="IPR001775">
    <property type="entry name" value="GspD/PilQ"/>
</dbReference>